<gene>
    <name evidence="2" type="ORF">M2280_004038</name>
</gene>
<reference evidence="2 3" key="1">
    <citation type="submission" date="2023-04" db="EMBL/GenBank/DDBJ databases">
        <title>Forest soil microbial communities from Buena Vista Peninsula, Colon Province, Panama.</title>
        <authorList>
            <person name="Bouskill N."/>
        </authorList>
    </citation>
    <scope>NUCLEOTIDE SEQUENCE [LARGE SCALE GENOMIC DNA]</scope>
    <source>
        <strain evidence="2 3">CFH S0262</strain>
    </source>
</reference>
<evidence type="ECO:0000256" key="1">
    <source>
        <dbReference type="SAM" id="MobiDB-lite"/>
    </source>
</evidence>
<protein>
    <recommendedName>
        <fullName evidence="4">Tail assembly chaperone</fullName>
    </recommendedName>
</protein>
<feature type="region of interest" description="Disordered" evidence="1">
    <location>
        <begin position="1"/>
        <end position="37"/>
    </location>
</feature>
<dbReference type="Proteomes" id="UP001160334">
    <property type="component" value="Unassembled WGS sequence"/>
</dbReference>
<dbReference type="EMBL" id="JARXVC010000011">
    <property type="protein sequence ID" value="MDH6282801.1"/>
    <property type="molecule type" value="Genomic_DNA"/>
</dbReference>
<sequence length="139" mass="15147">MTTTRKTAAKKPAPAKSRWATIRDQARKDHTPKAPYVFDDTVEPPIVITAPDTVERVTAMAALVDMAKNADGTIKTDVDPKNVVPMFQAICGDAFQRVWSVIGPEPVEVLWPLFWDINDHFSTVPGDDGDDLPGGESAS</sequence>
<keyword evidence="3" id="KW-1185">Reference proteome</keyword>
<evidence type="ECO:0008006" key="4">
    <source>
        <dbReference type="Google" id="ProtNLM"/>
    </source>
</evidence>
<evidence type="ECO:0000313" key="2">
    <source>
        <dbReference type="EMBL" id="MDH6282801.1"/>
    </source>
</evidence>
<organism evidence="2 3">
    <name type="scientific">Prescottella agglutinans</name>
    <dbReference type="NCBI Taxonomy" id="1644129"/>
    <lineage>
        <taxon>Bacteria</taxon>
        <taxon>Bacillati</taxon>
        <taxon>Actinomycetota</taxon>
        <taxon>Actinomycetes</taxon>
        <taxon>Mycobacteriales</taxon>
        <taxon>Nocardiaceae</taxon>
        <taxon>Prescottella</taxon>
    </lineage>
</organism>
<comment type="caution">
    <text evidence="2">The sequence shown here is derived from an EMBL/GenBank/DDBJ whole genome shotgun (WGS) entry which is preliminary data.</text>
</comment>
<name>A0ABT6MG79_9NOCA</name>
<feature type="compositionally biased region" description="Low complexity" evidence="1">
    <location>
        <begin position="1"/>
        <end position="16"/>
    </location>
</feature>
<dbReference type="RefSeq" id="WP_280762097.1">
    <property type="nucleotide sequence ID" value="NZ_JARXVC010000011.1"/>
</dbReference>
<evidence type="ECO:0000313" key="3">
    <source>
        <dbReference type="Proteomes" id="UP001160334"/>
    </source>
</evidence>
<accession>A0ABT6MG79</accession>
<proteinExistence type="predicted"/>